<dbReference type="RefSeq" id="YP_004322186.1">
    <property type="nucleotide sequence ID" value="NC_015279.1"/>
</dbReference>
<dbReference type="EMBL" id="GU071095">
    <property type="protein sequence ID" value="ADO97372.1"/>
    <property type="molecule type" value="Genomic_DNA"/>
</dbReference>
<accession>E3SIS4</accession>
<keyword evidence="2" id="KW-1185">Reference proteome</keyword>
<dbReference type="Proteomes" id="UP000006524">
    <property type="component" value="Segment"/>
</dbReference>
<protein>
    <submittedName>
        <fullName evidence="1">Fiber</fullName>
    </submittedName>
</protein>
<proteinExistence type="predicted"/>
<sequence>MGLSRLDNFLKSSRGTILYVNPNDLDSTDSIENQGNSLTRPFKTIQRALIEAARFSYQRGLNNDRFGKTTILIYPGEHTVDNRPGYIPDGINNYRTRAGAITNDLPPYDLTSNLSLDSPDNELYKLNSIHGGVIVPRGTSLVGLDLRKTKIRPKYVPDPENDNIERSALFRITGACYFWQFTMFDADPNGVCYKDYTKNQFVPNFSHHKLTCFEYADGSNGVEINDTFQQYSTTRTDLDMYYEKVSLVYGQSSGRAISPDYPSSGLDIQAKIDEFRIVGSTGATVGITSIKAGDGVTSDTTITVTTATAVTGLEVDTPFRVSGITADSSIYNGQFVVSEKVSSTEIKYTVQNTPNNALPSVTGSSLQLQSDTVTSASPYIFNTSLRSVFGMCGMHADGSKATGFKSMVVAQFTGIGLQKDDKAFVKYNSDTGIYEDNTVSGNEILSTDSRAVYKPSYRNFHVKCSNNSVIQAVSIFAIGFSEHFVSESGGDQSITNSNSNFGAKALIADGFRKDAFTQDDVGYITHIIPPKEVSLTESAIEFDAIDVLKTLPSGYSSVGVGSTGNLYLYGRTNKDVPPENVLDGFRIGARTNDELKVLVSSAGSVTEYKARIVMPNSQSSAEKVFAVNRSATGINSIGTFSAGGADNVITLTADHTFLEGETVRVISDTGQLPDGLDANTVYHVRTSGLAANNIKLAKTFQDSLAGTNLLDINEKGGILKVVSRVTDKNAGDLGHPIQYDGTNGQWYVKVSTAASDNTLYPIVVGFGSTGFGVSTPRTFFNRKSDSRNANDTLYRMRYVVPASSGGTVARPPVEGFVLQESNTSIGSTNAEIQTYFGSGSISNINQQRNFRFIADATYSNGTASFVTELPHDLTVGSKVQIVNVTSANNTTGAGNSGFNYTADVTGISSAKMFTLGIGTDPGAFSNDTATRTVDLPYFKKKEYDDTLYVYRTQEVQEYRTGDQDGIYYLTVVTANEKPTVSPFNNEKYSQPVKSLFPQIQRDDPESDPDASRCFARSSLIGDIVINDPKKSITKEAANRYLKTNDVGVGITEIKSFGTAGTAHTVNTTIDHGLNRIVTLGITSAGAGYGAADSTFYNATLVGTGYSDVGKHATAKITTGSSGEITAITVMDGGSAYGIGNSMFVTGISTFAGFSSAIVTVDSIYNNVGDTVRISGVNSEGFIDYNQLYRITGIPVGGATSITVSSASSVGNYTETGIGATNATGSFLQLTGEAIGISSLTFDRVSGLGTVATSNRHGLSVDQKITISGATGAGADVYNGSFVVTEIVGTGGTGFTINLGVSTYAPEVAGTLFGFRDSLSSNGGVITIDNENLNGRMTPTYAGITTTLSAAVVNATTDEVNLTNIDKLDVRIGDFLMINDELVRVKTTVSGNPINVFRGVLGTRPTAHSLNDVVRRVKANPIELRRHSINRASGHTFEYVGFGPGNYSTALPDRHDRSISAEEELLAQSLKRQGGINFYTGMNDRGISYSGNKKLSTITGREEIFDTPFQTVEGEDISVLPSLNVINPVEAVIARSIRVEGGSDNKVSSQFNGPIIVNNKLTVNSTKGLESNNIFLQGDATISRKYTVGIATPGLAGNPGDLVYNANPTDGGYVGWIYSVQNDWRRFGAISLQTDANVMIFDRVGVGTTGPGEATFKVGAGTTQLSVDGDGVGIGTTADSRKFRVLGESLFHGNIAAGIITGTVLHGDGSNLTNINVSAAGWTNTGAVLYNTNLTSVGIGTSVSSVNLTVGDVHENTGAGRSTTLLVHGQGTFAGILTTRDAIVVGVLTASGYDLDNSTTGRINAGIVTVGTLNVGTGGTIITSTNSVGVGSIGINSTAPQATLDVDGHTFFKTYSERVKYLDISANVVTVDLSEAQTFICTATSDITQFTLTNAPIQATSFSIRVEQDSTGSRSVGIDTFKTTGGVDIPVYWPGNVVPQVTTTASRADIYSFKLFDGANPTTSGLYGVVGGQNFQN</sequence>
<dbReference type="KEGG" id="vg:10326662"/>
<gene>
    <name evidence="1" type="ORF">SSM2_030</name>
</gene>
<reference evidence="1 2" key="1">
    <citation type="journal article" date="2010" name="Environ. Microbiol.">
        <title>Genomic analysis of oceanic cyanobacterial myoviruses compared with T4-like myoviruses from diverse hosts and environments.</title>
        <authorList>
            <person name="Sullivan M.B."/>
            <person name="Huang K.H."/>
            <person name="Ignacio-Espinoza J.C."/>
            <person name="Berlin A.M."/>
            <person name="Kelly L."/>
            <person name="Weigele P.R."/>
            <person name="DeFrancesco A.S."/>
            <person name="Kern S.E."/>
            <person name="Thompson L.R."/>
            <person name="Young S."/>
            <person name="Yandava C."/>
            <person name="Fu R."/>
            <person name="Krastins B."/>
            <person name="Chase M."/>
            <person name="Sarracino D."/>
            <person name="Osburne M.S."/>
            <person name="Henn M.R."/>
            <person name="Chisholm S.W."/>
        </authorList>
    </citation>
    <scope>NUCLEOTIDE SEQUENCE [LARGE SCALE GENOMIC DNA]</scope>
    <source>
        <strain evidence="1">8017-1</strain>
    </source>
</reference>
<evidence type="ECO:0000313" key="2">
    <source>
        <dbReference type="Proteomes" id="UP000006524"/>
    </source>
</evidence>
<name>E3SIS4_9CAUD</name>
<evidence type="ECO:0000313" key="1">
    <source>
        <dbReference type="EMBL" id="ADO97372.1"/>
    </source>
</evidence>
<dbReference type="GeneID" id="10326662"/>
<organism evidence="1 2">
    <name type="scientific">Synechococcus phage S-SM2</name>
    <dbReference type="NCBI Taxonomy" id="444860"/>
    <lineage>
        <taxon>Viruses</taxon>
        <taxon>Duplodnaviria</taxon>
        <taxon>Heunggongvirae</taxon>
        <taxon>Uroviricota</taxon>
        <taxon>Caudoviricetes</taxon>
        <taxon>Pantevenvirales</taxon>
        <taxon>Kyanoviridae</taxon>
        <taxon>Nilusvirus</taxon>
        <taxon>Nilusvirus ssm2</taxon>
    </lineage>
</organism>